<name>A0A1V2W181_9BURK</name>
<reference evidence="1 2" key="1">
    <citation type="submission" date="2016-08" db="EMBL/GenBank/DDBJ databases">
        <authorList>
            <person name="Seilhamer J.J."/>
        </authorList>
    </citation>
    <scope>NUCLEOTIDE SEQUENCE [LARGE SCALE GENOMIC DNA]</scope>
    <source>
        <strain evidence="1 2">VC14762</strain>
    </source>
</reference>
<proteinExistence type="predicted"/>
<accession>A0A1V2W181</accession>
<protein>
    <submittedName>
        <fullName evidence="1">Uncharacterized protein</fullName>
    </submittedName>
</protein>
<sequence>MQTATTPTRAARRLNAHCQRYNAGFYARQGALSGRFFSARVKAGALEVFDGEAWQTADLASQTFADHVGRTVFL</sequence>
<dbReference type="Proteomes" id="UP000188543">
    <property type="component" value="Unassembled WGS sequence"/>
</dbReference>
<evidence type="ECO:0000313" key="2">
    <source>
        <dbReference type="Proteomes" id="UP000188543"/>
    </source>
</evidence>
<dbReference type="EMBL" id="MUTJ01000061">
    <property type="protein sequence ID" value="ONU83293.1"/>
    <property type="molecule type" value="Genomic_DNA"/>
</dbReference>
<evidence type="ECO:0000313" key="1">
    <source>
        <dbReference type="EMBL" id="ONU83293.1"/>
    </source>
</evidence>
<comment type="caution">
    <text evidence="1">The sequence shown here is derived from an EMBL/GenBank/DDBJ whole genome shotgun (WGS) entry which is preliminary data.</text>
</comment>
<dbReference type="AlphaFoldDB" id="A0A1V2W181"/>
<dbReference type="RefSeq" id="WP_077176538.1">
    <property type="nucleotide sequence ID" value="NZ_MUTB01000070.1"/>
</dbReference>
<organism evidence="1 2">
    <name type="scientific">Burkholderia cenocepacia</name>
    <dbReference type="NCBI Taxonomy" id="95486"/>
    <lineage>
        <taxon>Bacteria</taxon>
        <taxon>Pseudomonadati</taxon>
        <taxon>Pseudomonadota</taxon>
        <taxon>Betaproteobacteria</taxon>
        <taxon>Burkholderiales</taxon>
        <taxon>Burkholderiaceae</taxon>
        <taxon>Burkholderia</taxon>
        <taxon>Burkholderia cepacia complex</taxon>
    </lineage>
</organism>
<gene>
    <name evidence="1" type="ORF">A8E72_20070</name>
</gene>